<dbReference type="EC" id="2.3.1.12" evidence="3"/>
<evidence type="ECO:0000256" key="3">
    <source>
        <dbReference type="ARBA" id="ARBA00013114"/>
    </source>
</evidence>
<keyword evidence="7" id="KW-0450">Lipoyl</keyword>
<dbReference type="GO" id="GO:0006099">
    <property type="term" value="P:tricarboxylic acid cycle"/>
    <property type="evidence" value="ECO:0007669"/>
    <property type="project" value="TreeGrafter"/>
</dbReference>
<dbReference type="Pfam" id="PF00364">
    <property type="entry name" value="Biotin_lipoyl"/>
    <property type="match status" value="1"/>
</dbReference>
<proteinExistence type="inferred from homology"/>
<evidence type="ECO:0000256" key="10">
    <source>
        <dbReference type="ARBA" id="ARBA00032943"/>
    </source>
</evidence>
<reference evidence="13 14" key="1">
    <citation type="submission" date="2018-06" db="EMBL/GenBank/DDBJ databases">
        <title>NTM in soil in Japan.</title>
        <authorList>
            <person name="Ohya K."/>
        </authorList>
    </citation>
    <scope>NUCLEOTIDE SEQUENCE [LARGE SCALE GENOMIC DNA]</scope>
    <source>
        <strain evidence="13 14">GF28</strain>
    </source>
</reference>
<name>A0A329LJ73_9MYCO</name>
<dbReference type="Gene3D" id="2.40.50.100">
    <property type="match status" value="1"/>
</dbReference>
<dbReference type="GO" id="GO:0005829">
    <property type="term" value="C:cytosol"/>
    <property type="evidence" value="ECO:0007669"/>
    <property type="project" value="TreeGrafter"/>
</dbReference>
<dbReference type="EMBL" id="QMEV01000056">
    <property type="protein sequence ID" value="RAV06892.1"/>
    <property type="molecule type" value="Genomic_DNA"/>
</dbReference>
<dbReference type="InterPro" id="IPR003016">
    <property type="entry name" value="2-oxoA_DH_lipoyl-BS"/>
</dbReference>
<evidence type="ECO:0000256" key="2">
    <source>
        <dbReference type="ARBA" id="ARBA00007317"/>
    </source>
</evidence>
<evidence type="ECO:0000256" key="8">
    <source>
        <dbReference type="ARBA" id="ARBA00023315"/>
    </source>
</evidence>
<dbReference type="GO" id="GO:0004742">
    <property type="term" value="F:dihydrolipoyllysine-residue acetyltransferase activity"/>
    <property type="evidence" value="ECO:0007669"/>
    <property type="project" value="UniProtKB-EC"/>
</dbReference>
<dbReference type="AlphaFoldDB" id="A0A329LJ73"/>
<dbReference type="InterPro" id="IPR000089">
    <property type="entry name" value="Biotin_lipoyl"/>
</dbReference>
<comment type="similarity">
    <text evidence="2">Belongs to the 2-oxoacid dehydrogenase family.</text>
</comment>
<evidence type="ECO:0000259" key="12">
    <source>
        <dbReference type="PROSITE" id="PS50968"/>
    </source>
</evidence>
<dbReference type="PROSITE" id="PS50968">
    <property type="entry name" value="BIOTINYL_LIPOYL"/>
    <property type="match status" value="1"/>
</dbReference>
<organism evidence="13 14">
    <name type="scientific">Mycobacterium colombiense</name>
    <dbReference type="NCBI Taxonomy" id="339268"/>
    <lineage>
        <taxon>Bacteria</taxon>
        <taxon>Bacillati</taxon>
        <taxon>Actinomycetota</taxon>
        <taxon>Actinomycetes</taxon>
        <taxon>Mycobacteriales</taxon>
        <taxon>Mycobacteriaceae</taxon>
        <taxon>Mycobacterium</taxon>
        <taxon>Mycobacterium avium complex (MAC)</taxon>
    </lineage>
</organism>
<accession>A0A329LJ73</accession>
<feature type="domain" description="Lipoyl-binding" evidence="12">
    <location>
        <begin position="2"/>
        <end position="77"/>
    </location>
</feature>
<dbReference type="SUPFAM" id="SSF51230">
    <property type="entry name" value="Single hybrid motif"/>
    <property type="match status" value="1"/>
</dbReference>
<dbReference type="PANTHER" id="PTHR43416:SF8">
    <property type="entry name" value="LIPOAMIDE ACYLTRANSFERASE COMPONENT OF BRANCHED-CHAIN ALPHA-KETO ACID DEHYDROGENASE COMPLEX"/>
    <property type="match status" value="1"/>
</dbReference>
<comment type="caution">
    <text evidence="13">The sequence shown here is derived from an EMBL/GenBank/DDBJ whole genome shotgun (WGS) entry which is preliminary data.</text>
</comment>
<evidence type="ECO:0000256" key="7">
    <source>
        <dbReference type="ARBA" id="ARBA00022823"/>
    </source>
</evidence>
<evidence type="ECO:0000313" key="13">
    <source>
        <dbReference type="EMBL" id="RAV06892.1"/>
    </source>
</evidence>
<evidence type="ECO:0000256" key="4">
    <source>
        <dbReference type="ARBA" id="ARBA00016300"/>
    </source>
</evidence>
<dbReference type="PROSITE" id="PS00189">
    <property type="entry name" value="LIPOYL"/>
    <property type="match status" value="1"/>
</dbReference>
<keyword evidence="8" id="KW-0012">Acyltransferase</keyword>
<dbReference type="Proteomes" id="UP000250915">
    <property type="component" value="Unassembled WGS sequence"/>
</dbReference>
<comment type="catalytic activity">
    <reaction evidence="11">
        <text>N(6)-[(R)-dihydrolipoyl]-L-lysyl-[protein] + acetyl-CoA = N(6)-[(R)-S(8)-acetyldihydrolipoyl]-L-lysyl-[protein] + CoA</text>
        <dbReference type="Rhea" id="RHEA:17017"/>
        <dbReference type="Rhea" id="RHEA-COMP:10475"/>
        <dbReference type="Rhea" id="RHEA-COMP:10478"/>
        <dbReference type="ChEBI" id="CHEBI:57287"/>
        <dbReference type="ChEBI" id="CHEBI:57288"/>
        <dbReference type="ChEBI" id="CHEBI:83100"/>
        <dbReference type="ChEBI" id="CHEBI:83111"/>
        <dbReference type="EC" id="2.3.1.12"/>
    </reaction>
</comment>
<gene>
    <name evidence="13" type="ORF">DQP57_20450</name>
</gene>
<keyword evidence="6" id="KW-0677">Repeat</keyword>
<evidence type="ECO:0000256" key="6">
    <source>
        <dbReference type="ARBA" id="ARBA00022737"/>
    </source>
</evidence>
<evidence type="ECO:0000256" key="9">
    <source>
        <dbReference type="ARBA" id="ARBA00029730"/>
    </source>
</evidence>
<dbReference type="InterPro" id="IPR011053">
    <property type="entry name" value="Single_hybrid_motif"/>
</dbReference>
<evidence type="ECO:0000256" key="1">
    <source>
        <dbReference type="ARBA" id="ARBA00001938"/>
    </source>
</evidence>
<protein>
    <recommendedName>
        <fullName evidence="4">Dihydrolipoyllysine-residue acetyltransferase component of pyruvate dehydrogenase complex</fullName>
        <ecNumber evidence="3">2.3.1.12</ecNumber>
    </recommendedName>
    <alternativeName>
        <fullName evidence="9">Dihydrolipoamide acetyltransferase component of pyruvate dehydrogenase complex</fullName>
    </alternativeName>
    <alternativeName>
        <fullName evidence="10">Pyruvate dehydrogenase complex component E2</fullName>
    </alternativeName>
</protein>
<comment type="cofactor">
    <cofactor evidence="1">
        <name>(R)-lipoate</name>
        <dbReference type="ChEBI" id="CHEBI:83088"/>
    </cofactor>
</comment>
<dbReference type="GO" id="GO:0004149">
    <property type="term" value="F:dihydrolipoyllysine-residue succinyltransferase activity"/>
    <property type="evidence" value="ECO:0007669"/>
    <property type="project" value="TreeGrafter"/>
</dbReference>
<evidence type="ECO:0000256" key="11">
    <source>
        <dbReference type="ARBA" id="ARBA00048370"/>
    </source>
</evidence>
<keyword evidence="5" id="KW-0808">Transferase</keyword>
<evidence type="ECO:0000256" key="5">
    <source>
        <dbReference type="ARBA" id="ARBA00022679"/>
    </source>
</evidence>
<sequence length="88" mass="8974">MAFSVQMPALGESVTEGTVTRWLKQEGDTVELDEPLVEVSTDKVDTEIPSPAAGVLTKIVAQEDDTVEVGGELAVIGDASEGGGAGGD</sequence>
<dbReference type="CDD" id="cd06849">
    <property type="entry name" value="lipoyl_domain"/>
    <property type="match status" value="1"/>
</dbReference>
<dbReference type="RefSeq" id="WP_346427300.1">
    <property type="nucleotide sequence ID" value="NZ_QMEV01000056.1"/>
</dbReference>
<dbReference type="InterPro" id="IPR050537">
    <property type="entry name" value="2-oxoacid_dehydrogenase"/>
</dbReference>
<dbReference type="FunFam" id="2.40.50.100:FF:000023">
    <property type="entry name" value="Dihydrolipoamide acetyltransferase component of pyruvate dehydrogenase complex"/>
    <property type="match status" value="1"/>
</dbReference>
<dbReference type="PANTHER" id="PTHR43416">
    <property type="entry name" value="DIHYDROLIPOYLLYSINE-RESIDUE SUCCINYLTRANSFERASE COMPONENT OF 2-OXOGLUTARATE DEHYDROGENASE COMPLEX, MITOCHONDRIAL-RELATED"/>
    <property type="match status" value="1"/>
</dbReference>
<evidence type="ECO:0000313" key="14">
    <source>
        <dbReference type="Proteomes" id="UP000250915"/>
    </source>
</evidence>
<feature type="non-terminal residue" evidence="13">
    <location>
        <position position="88"/>
    </location>
</feature>